<gene>
    <name evidence="1" type="ORF">UFOPK1722_01001</name>
</gene>
<dbReference type="AlphaFoldDB" id="A0A6J6EX84"/>
<name>A0A6J6EX84_9ZZZZ</name>
<reference evidence="1" key="1">
    <citation type="submission" date="2020-05" db="EMBL/GenBank/DDBJ databases">
        <authorList>
            <person name="Chiriac C."/>
            <person name="Salcher M."/>
            <person name="Ghai R."/>
            <person name="Kavagutti S V."/>
        </authorList>
    </citation>
    <scope>NUCLEOTIDE SEQUENCE</scope>
</reference>
<proteinExistence type="predicted"/>
<organism evidence="1">
    <name type="scientific">freshwater metagenome</name>
    <dbReference type="NCBI Taxonomy" id="449393"/>
    <lineage>
        <taxon>unclassified sequences</taxon>
        <taxon>metagenomes</taxon>
        <taxon>ecological metagenomes</taxon>
    </lineage>
</organism>
<dbReference type="EMBL" id="CAEZTS010000080">
    <property type="protein sequence ID" value="CAB4580567.1"/>
    <property type="molecule type" value="Genomic_DNA"/>
</dbReference>
<dbReference type="SUPFAM" id="SSF110836">
    <property type="entry name" value="Hypothetical protein SAV1430"/>
    <property type="match status" value="1"/>
</dbReference>
<protein>
    <submittedName>
        <fullName evidence="1">Unannotated protein</fullName>
    </submittedName>
</protein>
<evidence type="ECO:0000313" key="1">
    <source>
        <dbReference type="EMBL" id="CAB4580567.1"/>
    </source>
</evidence>
<sequence length="154" mass="16416">MGQPVVVVEKPSRRPGIVRFEANRSLSGMGHDSFTAGDASGLFARANTPAAELARRLFATGRVAGVHVYQNMVTVDLNKGFDSEGLDEIVRDLYQYWKPGMTPPAFEDLVADEAPAAATGDAPAAGGPAVDSRVPAHLIERSRAARAKWEANRG</sequence>
<dbReference type="InterPro" id="IPR036498">
    <property type="entry name" value="Nfu/NifU_N_sf"/>
</dbReference>
<accession>A0A6J6EX84</accession>